<keyword evidence="2" id="KW-1185">Reference proteome</keyword>
<dbReference type="EMBL" id="JAWDGP010008046">
    <property type="protein sequence ID" value="KAK3696394.1"/>
    <property type="molecule type" value="Genomic_DNA"/>
</dbReference>
<protein>
    <submittedName>
        <fullName evidence="1">Uncharacterized protein</fullName>
    </submittedName>
</protein>
<organism evidence="1 2">
    <name type="scientific">Elysia crispata</name>
    <name type="common">lettuce slug</name>
    <dbReference type="NCBI Taxonomy" id="231223"/>
    <lineage>
        <taxon>Eukaryota</taxon>
        <taxon>Metazoa</taxon>
        <taxon>Spiralia</taxon>
        <taxon>Lophotrochozoa</taxon>
        <taxon>Mollusca</taxon>
        <taxon>Gastropoda</taxon>
        <taxon>Heterobranchia</taxon>
        <taxon>Euthyneura</taxon>
        <taxon>Panpulmonata</taxon>
        <taxon>Sacoglossa</taxon>
        <taxon>Placobranchoidea</taxon>
        <taxon>Plakobranchidae</taxon>
        <taxon>Elysia</taxon>
    </lineage>
</organism>
<evidence type="ECO:0000313" key="2">
    <source>
        <dbReference type="Proteomes" id="UP001283361"/>
    </source>
</evidence>
<dbReference type="AlphaFoldDB" id="A0AAE0XME3"/>
<sequence>MGFIPKLAASRRLKVLKAESISSFYRQMELSMLHGITDTMISFSSTRTVGKRAVPGHRSQHYIDHNKMARAFLHSLKHGGQHF</sequence>
<proteinExistence type="predicted"/>
<dbReference type="Proteomes" id="UP001283361">
    <property type="component" value="Unassembled WGS sequence"/>
</dbReference>
<accession>A0AAE0XME3</accession>
<name>A0AAE0XME3_9GAST</name>
<evidence type="ECO:0000313" key="1">
    <source>
        <dbReference type="EMBL" id="KAK3696394.1"/>
    </source>
</evidence>
<comment type="caution">
    <text evidence="1">The sequence shown here is derived from an EMBL/GenBank/DDBJ whole genome shotgun (WGS) entry which is preliminary data.</text>
</comment>
<reference evidence="1" key="1">
    <citation type="journal article" date="2023" name="G3 (Bethesda)">
        <title>A reference genome for the long-term kleptoplast-retaining sea slug Elysia crispata morphotype clarki.</title>
        <authorList>
            <person name="Eastman K.E."/>
            <person name="Pendleton A.L."/>
            <person name="Shaikh M.A."/>
            <person name="Suttiyut T."/>
            <person name="Ogas R."/>
            <person name="Tomko P."/>
            <person name="Gavelis G."/>
            <person name="Widhalm J.R."/>
            <person name="Wisecaver J.H."/>
        </authorList>
    </citation>
    <scope>NUCLEOTIDE SEQUENCE</scope>
    <source>
        <strain evidence="1">ECLA1</strain>
    </source>
</reference>
<gene>
    <name evidence="1" type="ORF">RRG08_062686</name>
</gene>